<dbReference type="AlphaFoldDB" id="A0A7M7SV02"/>
<sequence>MTKRKRAPSKKSQEGAVDVLVEWDNGVEKNVVSTTELIYQEPIREGAKVTMLWEGVPWEGKVIAVEASEMDFPQDVIEDSDSDSDMDVPLATFTKRPKKESDSDMEDSDSDMDMPLATFTKRPKNS</sequence>
<dbReference type="EnsemblMetazoa" id="XM_030977554">
    <property type="protein sequence ID" value="XP_030833414"/>
    <property type="gene ID" value="LOC752295"/>
</dbReference>
<dbReference type="GeneID" id="752295"/>
<evidence type="ECO:0000256" key="1">
    <source>
        <dbReference type="SAM" id="MobiDB-lite"/>
    </source>
</evidence>
<feature type="compositionally biased region" description="Acidic residues" evidence="1">
    <location>
        <begin position="103"/>
        <end position="112"/>
    </location>
</feature>
<evidence type="ECO:0000313" key="2">
    <source>
        <dbReference type="EnsemblMetazoa" id="XP_030833409"/>
    </source>
</evidence>
<dbReference type="Proteomes" id="UP000007110">
    <property type="component" value="Unassembled WGS sequence"/>
</dbReference>
<dbReference type="RefSeq" id="XP_030833414.1">
    <property type="nucleotide sequence ID" value="XM_030977554.1"/>
</dbReference>
<feature type="compositionally biased region" description="Acidic residues" evidence="1">
    <location>
        <begin position="76"/>
        <end position="86"/>
    </location>
</feature>
<evidence type="ECO:0000313" key="3">
    <source>
        <dbReference type="Proteomes" id="UP000007110"/>
    </source>
</evidence>
<dbReference type="EnsemblMetazoa" id="XM_030977549">
    <property type="protein sequence ID" value="XP_030833409"/>
    <property type="gene ID" value="LOC752295"/>
</dbReference>
<keyword evidence="3" id="KW-1185">Reference proteome</keyword>
<protein>
    <submittedName>
        <fullName evidence="2">Uncharacterized protein</fullName>
    </submittedName>
</protein>
<dbReference type="OMA" id="RANNTKR"/>
<name>A0A7M7SV02_STRPU</name>
<dbReference type="KEGG" id="spu:752295"/>
<feature type="region of interest" description="Disordered" evidence="1">
    <location>
        <begin position="76"/>
        <end position="126"/>
    </location>
</feature>
<organism evidence="2 3">
    <name type="scientific">Strongylocentrotus purpuratus</name>
    <name type="common">Purple sea urchin</name>
    <dbReference type="NCBI Taxonomy" id="7668"/>
    <lineage>
        <taxon>Eukaryota</taxon>
        <taxon>Metazoa</taxon>
        <taxon>Echinodermata</taxon>
        <taxon>Eleutherozoa</taxon>
        <taxon>Echinozoa</taxon>
        <taxon>Echinoidea</taxon>
        <taxon>Euechinoidea</taxon>
        <taxon>Echinacea</taxon>
        <taxon>Camarodonta</taxon>
        <taxon>Echinidea</taxon>
        <taxon>Strongylocentrotidae</taxon>
        <taxon>Strongylocentrotus</taxon>
    </lineage>
</organism>
<reference evidence="2" key="2">
    <citation type="submission" date="2021-01" db="UniProtKB">
        <authorList>
            <consortium name="EnsemblMetazoa"/>
        </authorList>
    </citation>
    <scope>IDENTIFICATION</scope>
</reference>
<reference evidence="3" key="1">
    <citation type="submission" date="2015-02" db="EMBL/GenBank/DDBJ databases">
        <title>Genome sequencing for Strongylocentrotus purpuratus.</title>
        <authorList>
            <person name="Murali S."/>
            <person name="Liu Y."/>
            <person name="Vee V."/>
            <person name="English A."/>
            <person name="Wang M."/>
            <person name="Skinner E."/>
            <person name="Han Y."/>
            <person name="Muzny D.M."/>
            <person name="Worley K.C."/>
            <person name="Gibbs R.A."/>
        </authorList>
    </citation>
    <scope>NUCLEOTIDE SEQUENCE</scope>
</reference>
<accession>A0A7M7SV02</accession>
<proteinExistence type="predicted"/>
<dbReference type="InParanoid" id="A0A7M7SV02"/>
<dbReference type="RefSeq" id="XP_030833409.1">
    <property type="nucleotide sequence ID" value="XM_030977549.1"/>
</dbReference>